<keyword evidence="4" id="KW-1185">Reference proteome</keyword>
<evidence type="ECO:0000256" key="1">
    <source>
        <dbReference type="SAM" id="MobiDB-lite"/>
    </source>
</evidence>
<accession>A0A9P6C156</accession>
<reference evidence="3" key="1">
    <citation type="submission" date="2020-11" db="EMBL/GenBank/DDBJ databases">
        <authorList>
            <consortium name="DOE Joint Genome Institute"/>
            <person name="Ahrendt S."/>
            <person name="Riley R."/>
            <person name="Andreopoulos W."/>
            <person name="Labutti K."/>
            <person name="Pangilinan J."/>
            <person name="Ruiz-Duenas F.J."/>
            <person name="Barrasa J.M."/>
            <person name="Sanchez-Garcia M."/>
            <person name="Camarero S."/>
            <person name="Miyauchi S."/>
            <person name="Serrano A."/>
            <person name="Linde D."/>
            <person name="Babiker R."/>
            <person name="Drula E."/>
            <person name="Ayuso-Fernandez I."/>
            <person name="Pacheco R."/>
            <person name="Padilla G."/>
            <person name="Ferreira P."/>
            <person name="Barriuso J."/>
            <person name="Kellner H."/>
            <person name="Castanera R."/>
            <person name="Alfaro M."/>
            <person name="Ramirez L."/>
            <person name="Pisabarro A.G."/>
            <person name="Kuo A."/>
            <person name="Tritt A."/>
            <person name="Lipzen A."/>
            <person name="He G."/>
            <person name="Yan M."/>
            <person name="Ng V."/>
            <person name="Cullen D."/>
            <person name="Martin F."/>
            <person name="Rosso M.-N."/>
            <person name="Henrissat B."/>
            <person name="Hibbett D."/>
            <person name="Martinez A.T."/>
            <person name="Grigoriev I.V."/>
        </authorList>
    </citation>
    <scope>NUCLEOTIDE SEQUENCE</scope>
    <source>
        <strain evidence="3">MF-IS2</strain>
    </source>
</reference>
<proteinExistence type="predicted"/>
<gene>
    <name evidence="3" type="ORF">P691DRAFT_762622</name>
</gene>
<evidence type="ECO:0000313" key="4">
    <source>
        <dbReference type="Proteomes" id="UP000807342"/>
    </source>
</evidence>
<name>A0A9P6C156_9AGAR</name>
<dbReference type="EMBL" id="MU151310">
    <property type="protein sequence ID" value="KAF9445300.1"/>
    <property type="molecule type" value="Genomic_DNA"/>
</dbReference>
<keyword evidence="2" id="KW-0732">Signal</keyword>
<feature type="region of interest" description="Disordered" evidence="1">
    <location>
        <begin position="59"/>
        <end position="96"/>
    </location>
</feature>
<dbReference type="AlphaFoldDB" id="A0A9P6C156"/>
<dbReference type="Proteomes" id="UP000807342">
    <property type="component" value="Unassembled WGS sequence"/>
</dbReference>
<evidence type="ECO:0000256" key="2">
    <source>
        <dbReference type="SAM" id="SignalP"/>
    </source>
</evidence>
<feature type="chain" id="PRO_5040442575" evidence="2">
    <location>
        <begin position="21"/>
        <end position="131"/>
    </location>
</feature>
<protein>
    <submittedName>
        <fullName evidence="3">Uncharacterized protein</fullName>
    </submittedName>
</protein>
<sequence>MKLFNVAVVITFVLTKTALSFPVDIEVEDIVERDSFNMSAIAREIYDSGYEERSLYDEYELPERRGKKPVSQPAAGSKRPAPSSPAPPAKKPKTAASKPVYEVQCSKYPNVCQNWCYYANCTRLFSQNNNL</sequence>
<organism evidence="3 4">
    <name type="scientific">Macrolepiota fuliginosa MF-IS2</name>
    <dbReference type="NCBI Taxonomy" id="1400762"/>
    <lineage>
        <taxon>Eukaryota</taxon>
        <taxon>Fungi</taxon>
        <taxon>Dikarya</taxon>
        <taxon>Basidiomycota</taxon>
        <taxon>Agaricomycotina</taxon>
        <taxon>Agaricomycetes</taxon>
        <taxon>Agaricomycetidae</taxon>
        <taxon>Agaricales</taxon>
        <taxon>Agaricineae</taxon>
        <taxon>Agaricaceae</taxon>
        <taxon>Macrolepiota</taxon>
    </lineage>
</organism>
<evidence type="ECO:0000313" key="3">
    <source>
        <dbReference type="EMBL" id="KAF9445300.1"/>
    </source>
</evidence>
<comment type="caution">
    <text evidence="3">The sequence shown here is derived from an EMBL/GenBank/DDBJ whole genome shotgun (WGS) entry which is preliminary data.</text>
</comment>
<feature type="signal peptide" evidence="2">
    <location>
        <begin position="1"/>
        <end position="20"/>
    </location>
</feature>